<dbReference type="OrthoDB" id="60033at2759"/>
<evidence type="ECO:0000313" key="8">
    <source>
        <dbReference type="Proteomes" id="UP000594638"/>
    </source>
</evidence>
<dbReference type="Pfam" id="PF00072">
    <property type="entry name" value="Response_reg"/>
    <property type="match status" value="1"/>
</dbReference>
<evidence type="ECO:0000256" key="2">
    <source>
        <dbReference type="ARBA" id="ARBA00023015"/>
    </source>
</evidence>
<evidence type="ECO:0000256" key="3">
    <source>
        <dbReference type="ARBA" id="ARBA00023163"/>
    </source>
</evidence>
<feature type="domain" description="Response regulatory" evidence="6">
    <location>
        <begin position="12"/>
        <end position="148"/>
    </location>
</feature>
<dbReference type="PANTHER" id="PTHR43874:SF106">
    <property type="entry name" value="TWO-COMPONENT RESPONSE REGULATOR ORR4"/>
    <property type="match status" value="1"/>
</dbReference>
<comment type="caution">
    <text evidence="7">The sequence shown here is derived from an EMBL/GenBank/DDBJ whole genome shotgun (WGS) entry which is preliminary data.</text>
</comment>
<evidence type="ECO:0000259" key="6">
    <source>
        <dbReference type="PROSITE" id="PS50110"/>
    </source>
</evidence>
<feature type="compositionally biased region" description="Polar residues" evidence="5">
    <location>
        <begin position="183"/>
        <end position="192"/>
    </location>
</feature>
<dbReference type="Gramene" id="OE9A118068T1">
    <property type="protein sequence ID" value="OE9A118068C1"/>
    <property type="gene ID" value="OE9A118068"/>
</dbReference>
<organism evidence="7 8">
    <name type="scientific">Olea europaea subsp. europaea</name>
    <dbReference type="NCBI Taxonomy" id="158383"/>
    <lineage>
        <taxon>Eukaryota</taxon>
        <taxon>Viridiplantae</taxon>
        <taxon>Streptophyta</taxon>
        <taxon>Embryophyta</taxon>
        <taxon>Tracheophyta</taxon>
        <taxon>Spermatophyta</taxon>
        <taxon>Magnoliopsida</taxon>
        <taxon>eudicotyledons</taxon>
        <taxon>Gunneridae</taxon>
        <taxon>Pentapetalae</taxon>
        <taxon>asterids</taxon>
        <taxon>lamiids</taxon>
        <taxon>Lamiales</taxon>
        <taxon>Oleaceae</taxon>
        <taxon>Oleeae</taxon>
        <taxon>Olea</taxon>
    </lineage>
</organism>
<keyword evidence="8" id="KW-1185">Reference proteome</keyword>
<dbReference type="SMART" id="SM00448">
    <property type="entry name" value="REC"/>
    <property type="match status" value="1"/>
</dbReference>
<dbReference type="GO" id="GO:0000160">
    <property type="term" value="P:phosphorelay signal transduction system"/>
    <property type="evidence" value="ECO:0007669"/>
    <property type="project" value="UniProtKB-KW"/>
</dbReference>
<evidence type="ECO:0000256" key="4">
    <source>
        <dbReference type="PROSITE-ProRule" id="PRU00169"/>
    </source>
</evidence>
<feature type="compositionally biased region" description="Basic and acidic residues" evidence="5">
    <location>
        <begin position="154"/>
        <end position="167"/>
    </location>
</feature>
<dbReference type="GO" id="GO:0009736">
    <property type="term" value="P:cytokinin-activated signaling pathway"/>
    <property type="evidence" value="ECO:0007669"/>
    <property type="project" value="InterPro"/>
</dbReference>
<keyword evidence="1" id="KW-0902">Two-component regulatory system</keyword>
<dbReference type="NCBIfam" id="TIGR01589">
    <property type="entry name" value="A_thal_3526"/>
    <property type="match status" value="1"/>
</dbReference>
<keyword evidence="2" id="KW-0805">Transcription regulation</keyword>
<reference evidence="7 8" key="1">
    <citation type="submission" date="2019-12" db="EMBL/GenBank/DDBJ databases">
        <authorList>
            <person name="Alioto T."/>
            <person name="Alioto T."/>
            <person name="Gomez Garrido J."/>
        </authorList>
    </citation>
    <scope>NUCLEOTIDE SEQUENCE [LARGE SCALE GENOMIC DNA]</scope>
</reference>
<keyword evidence="4" id="KW-0597">Phosphoprotein</keyword>
<proteinExistence type="predicted"/>
<dbReference type="InterPro" id="IPR006476">
    <property type="entry name" value="CHP01589_pln"/>
</dbReference>
<feature type="modified residue" description="4-aspartylphosphate" evidence="4">
    <location>
        <position position="81"/>
    </location>
</feature>
<dbReference type="InterPro" id="IPR011006">
    <property type="entry name" value="CheY-like_superfamily"/>
</dbReference>
<name>A0A8S0PN88_OLEEU</name>
<dbReference type="AlphaFoldDB" id="A0A8S0PN88"/>
<dbReference type="Proteomes" id="UP000594638">
    <property type="component" value="Unassembled WGS sequence"/>
</dbReference>
<protein>
    <submittedName>
        <fullName evidence="7">Angiotensin-converting enzyme 2</fullName>
    </submittedName>
</protein>
<evidence type="ECO:0000313" key="7">
    <source>
        <dbReference type="EMBL" id="CAA2955745.1"/>
    </source>
</evidence>
<keyword evidence="3" id="KW-0804">Transcription</keyword>
<feature type="region of interest" description="Disordered" evidence="5">
    <location>
        <begin position="154"/>
        <end position="192"/>
    </location>
</feature>
<evidence type="ECO:0000256" key="5">
    <source>
        <dbReference type="SAM" id="MobiDB-lite"/>
    </source>
</evidence>
<dbReference type="PROSITE" id="PS50110">
    <property type="entry name" value="RESPONSE_REGULATORY"/>
    <property type="match status" value="1"/>
</dbReference>
<dbReference type="Gene3D" id="3.40.50.2300">
    <property type="match status" value="1"/>
</dbReference>
<dbReference type="InterPro" id="IPR045279">
    <property type="entry name" value="ARR-like"/>
</dbReference>
<feature type="compositionally biased region" description="Low complexity" evidence="5">
    <location>
        <begin position="168"/>
        <end position="178"/>
    </location>
</feature>
<dbReference type="EMBL" id="CACTIH010000161">
    <property type="protein sequence ID" value="CAA2955745.1"/>
    <property type="molecule type" value="Genomic_DNA"/>
</dbReference>
<accession>A0A8S0PN88</accession>
<gene>
    <name evidence="7" type="ORF">OLEA9_A118068</name>
</gene>
<dbReference type="InterPro" id="IPR001789">
    <property type="entry name" value="Sig_transdc_resp-reg_receiver"/>
</dbReference>
<dbReference type="CDD" id="cd17581">
    <property type="entry name" value="REC_typeA_ARR"/>
    <property type="match status" value="1"/>
</dbReference>
<evidence type="ECO:0000256" key="1">
    <source>
        <dbReference type="ARBA" id="ARBA00023012"/>
    </source>
</evidence>
<sequence>MGMAGEEDTKFHVLVVDDNLIDRKLVERLLKASSFLVTTVDSGSKALEFLGWEEDDRNNSNETSVSPKNNQEVEVNLVITDYCMPEMTGYDLLKKMKESSTLRNIPVVIMSSEDVPSRINKCLEEGAEEFLLKPVKKSDVNKLKQLMIRSKCNDFENPEKQEEKQEESASASASATAEEASENNQLETAQSNNKWKAIDESLSVDRTRPQLSGLTVFLKNPRKFQMSSGEGRKVSIQDIQLVQNLIERCLQLYMSQREVVNTLLLQAKIETGFTELVWQKLEAENPEFFKAYYLRLIAKDQILRFNQLLDRQIQLMRQLYPTAVAPIPLSDGSQNYGMHNNSAYHIPEFSGTSLKMENIHQQISTIPNAYTIGASSIQPTLPSAYTNGESSLPSSMPVAINMAGHGGRIDVSPNMPLAHSSNPDIIQGTMKSEASHADDPHFMFVVDRNLQHPNTTIGDASVSRFAGIESNSQASNKSFLDHDMNSFGFLGQISPNFSFSDLTADFSNNTDILSYSKSPILGMNANFVDRRIRGEQDIKRLETVSESFSYEDFGSD</sequence>
<dbReference type="SUPFAM" id="SSF52172">
    <property type="entry name" value="CheY-like"/>
    <property type="match status" value="1"/>
</dbReference>
<dbReference type="Pfam" id="PF09713">
    <property type="entry name" value="A_thal_3526"/>
    <property type="match status" value="1"/>
</dbReference>
<dbReference type="PANTHER" id="PTHR43874">
    <property type="entry name" value="TWO-COMPONENT RESPONSE REGULATOR"/>
    <property type="match status" value="1"/>
</dbReference>